<evidence type="ECO:0000313" key="3">
    <source>
        <dbReference type="EMBL" id="NVN49286.1"/>
    </source>
</evidence>
<reference evidence="3 4" key="1">
    <citation type="submission" date="2020-05" db="EMBL/GenBank/DDBJ databases">
        <title>Draft genome sequence of Mycobacterium hippocampi DL, isolated from European seabass, Dicentrarchus labrax, reared in fish farms.</title>
        <authorList>
            <person name="Stathopoulou P."/>
            <person name="Asimakis E."/>
            <person name="Tzokas K."/>
            <person name="Batargias C."/>
            <person name="Tsiamis G."/>
        </authorList>
    </citation>
    <scope>NUCLEOTIDE SEQUENCE [LARGE SCALE GENOMIC DNA]</scope>
    <source>
        <strain evidence="3 4">DL</strain>
    </source>
</reference>
<organism evidence="3 4">
    <name type="scientific">Mycolicibacterium hippocampi</name>
    <dbReference type="NCBI Taxonomy" id="659824"/>
    <lineage>
        <taxon>Bacteria</taxon>
        <taxon>Bacillati</taxon>
        <taxon>Actinomycetota</taxon>
        <taxon>Actinomycetes</taxon>
        <taxon>Mycobacteriales</taxon>
        <taxon>Mycobacteriaceae</taxon>
        <taxon>Mycolicibacterium</taxon>
    </lineage>
</organism>
<proteinExistence type="predicted"/>
<evidence type="ECO:0000256" key="2">
    <source>
        <dbReference type="ARBA" id="ARBA00012972"/>
    </source>
</evidence>
<keyword evidence="3" id="KW-0808">Transferase</keyword>
<dbReference type="AlphaFoldDB" id="A0A850PNN5"/>
<dbReference type="EMBL" id="JABFYL010000014">
    <property type="protein sequence ID" value="NVN49286.1"/>
    <property type="molecule type" value="Genomic_DNA"/>
</dbReference>
<dbReference type="Proteomes" id="UP000570517">
    <property type="component" value="Unassembled WGS sequence"/>
</dbReference>
<evidence type="ECO:0000313" key="4">
    <source>
        <dbReference type="Proteomes" id="UP000570517"/>
    </source>
</evidence>
<dbReference type="PRINTS" id="PR00143">
    <property type="entry name" value="CITRTSNTHASE"/>
</dbReference>
<dbReference type="GO" id="GO:0006099">
    <property type="term" value="P:tricarboxylic acid cycle"/>
    <property type="evidence" value="ECO:0007669"/>
    <property type="project" value="UniProtKB-UniPathway"/>
</dbReference>
<name>A0A850PNN5_9MYCO</name>
<dbReference type="GO" id="GO:0036440">
    <property type="term" value="F:citrate synthase activity"/>
    <property type="evidence" value="ECO:0007669"/>
    <property type="project" value="UniProtKB-EC"/>
</dbReference>
<dbReference type="InterPro" id="IPR036969">
    <property type="entry name" value="Citrate_synthase_sf"/>
</dbReference>
<sequence length="376" mass="39539">MPEVPATQFNETTRLCPGFVGVTAFTTAICQPSSLGDKLRFRGVDIRDLVGVRPYDDVWRLLVDDDPGAGTLAQIADTEVVAALDVSGNPRVSLQRMILRLGQGREMKVTQGGDAGALRDDLALLSMAYAVGLGVLLSSRADGANETPPMDLMSLSVAERLVLAWRGELEPAVVRVVDSMLSTVAEHGTTASTFGARVVASTGADAAACLSAGLSAIGGPRHGGATRGAMMLLRELSVDPAAAPSYVERLLAAGRRLPGMGHRVYREQDPRVPILRGLAESVDAPLIAAADAYQRAAEAALAARSADRRLPANPDLWLPVVLDGIGVPDDFMDAFLAGSRIAGWSAHSVEQVVTGGPLLRPDDIYSGRDARTLAKD</sequence>
<gene>
    <name evidence="3" type="ORF">HLY00_390</name>
</gene>
<dbReference type="InterPro" id="IPR016142">
    <property type="entry name" value="Citrate_synth-like_lrg_a-sub"/>
</dbReference>
<dbReference type="EC" id="2.3.3.16" evidence="2"/>
<dbReference type="InterPro" id="IPR016143">
    <property type="entry name" value="Citrate_synth-like_sm_a-sub"/>
</dbReference>
<dbReference type="Gene3D" id="1.10.580.10">
    <property type="entry name" value="Citrate Synthase, domain 1"/>
    <property type="match status" value="1"/>
</dbReference>
<dbReference type="PANTHER" id="PTHR11739:SF23">
    <property type="entry name" value="CITRATE SYNTHASE 2-RELATED"/>
    <property type="match status" value="1"/>
</dbReference>
<dbReference type="SUPFAM" id="SSF48256">
    <property type="entry name" value="Citrate synthase"/>
    <property type="match status" value="1"/>
</dbReference>
<protein>
    <recommendedName>
        <fullName evidence="2">citrate synthase (unknown stereospecificity)</fullName>
        <ecNumber evidence="2">2.3.3.16</ecNumber>
    </recommendedName>
</protein>
<accession>A0A850PNN5</accession>
<comment type="pathway">
    <text evidence="1">Carbohydrate metabolism; tricarboxylic acid cycle.</text>
</comment>
<dbReference type="Gene3D" id="1.10.230.10">
    <property type="entry name" value="Cytochrome P450-Terp, domain 2"/>
    <property type="match status" value="1"/>
</dbReference>
<comment type="caution">
    <text evidence="3">The sequence shown here is derived from an EMBL/GenBank/DDBJ whole genome shotgun (WGS) entry which is preliminary data.</text>
</comment>
<keyword evidence="4" id="KW-1185">Reference proteome</keyword>
<dbReference type="PANTHER" id="PTHR11739">
    <property type="entry name" value="CITRATE SYNTHASE"/>
    <property type="match status" value="1"/>
</dbReference>
<evidence type="ECO:0000256" key="1">
    <source>
        <dbReference type="ARBA" id="ARBA00005163"/>
    </source>
</evidence>
<dbReference type="GO" id="GO:0005975">
    <property type="term" value="P:carbohydrate metabolic process"/>
    <property type="evidence" value="ECO:0007669"/>
    <property type="project" value="TreeGrafter"/>
</dbReference>
<dbReference type="GO" id="GO:0005829">
    <property type="term" value="C:cytosol"/>
    <property type="evidence" value="ECO:0007669"/>
    <property type="project" value="TreeGrafter"/>
</dbReference>
<dbReference type="UniPathway" id="UPA00223"/>
<keyword evidence="3" id="KW-0012">Acyltransferase</keyword>
<dbReference type="Pfam" id="PF00285">
    <property type="entry name" value="Citrate_synt"/>
    <property type="match status" value="1"/>
</dbReference>
<dbReference type="InterPro" id="IPR002020">
    <property type="entry name" value="Citrate_synthase"/>
</dbReference>